<dbReference type="InterPro" id="IPR012338">
    <property type="entry name" value="Beta-lactam/transpept-like"/>
</dbReference>
<keyword evidence="2 3" id="KW-0472">Membrane</keyword>
<dbReference type="EMBL" id="LAZR01000472">
    <property type="protein sequence ID" value="KKN67520.1"/>
    <property type="molecule type" value="Genomic_DNA"/>
</dbReference>
<evidence type="ECO:0000259" key="5">
    <source>
        <dbReference type="Pfam" id="PF03717"/>
    </source>
</evidence>
<dbReference type="PANTHER" id="PTHR30627:SF1">
    <property type="entry name" value="PEPTIDOGLYCAN D,D-TRANSPEPTIDASE FTSI"/>
    <property type="match status" value="1"/>
</dbReference>
<reference evidence="6" key="1">
    <citation type="journal article" date="2015" name="Nature">
        <title>Complex archaea that bridge the gap between prokaryotes and eukaryotes.</title>
        <authorList>
            <person name="Spang A."/>
            <person name="Saw J.H."/>
            <person name="Jorgensen S.L."/>
            <person name="Zaremba-Niedzwiedzka K."/>
            <person name="Martijn J."/>
            <person name="Lind A.E."/>
            <person name="van Eijk R."/>
            <person name="Schleper C."/>
            <person name="Guy L."/>
            <person name="Ettema T.J."/>
        </authorList>
    </citation>
    <scope>NUCLEOTIDE SEQUENCE</scope>
</reference>
<dbReference type="Gene3D" id="3.90.1310.10">
    <property type="entry name" value="Penicillin-binding protein 2a (Domain 2)"/>
    <property type="match status" value="1"/>
</dbReference>
<dbReference type="InterPro" id="IPR036138">
    <property type="entry name" value="PBP_dimer_sf"/>
</dbReference>
<feature type="domain" description="Penicillin-binding protein dimerisation" evidence="5">
    <location>
        <begin position="87"/>
        <end position="223"/>
    </location>
</feature>
<dbReference type="InterPro" id="IPR050515">
    <property type="entry name" value="Beta-lactam/transpept"/>
</dbReference>
<evidence type="ECO:0000313" key="6">
    <source>
        <dbReference type="EMBL" id="KKN67520.1"/>
    </source>
</evidence>
<dbReference type="SUPFAM" id="SSF56519">
    <property type="entry name" value="Penicillin binding protein dimerisation domain"/>
    <property type="match status" value="1"/>
</dbReference>
<name>A0A0F9SF69_9ZZZZ</name>
<dbReference type="GO" id="GO:0008658">
    <property type="term" value="F:penicillin binding"/>
    <property type="evidence" value="ECO:0007669"/>
    <property type="project" value="InterPro"/>
</dbReference>
<dbReference type="SUPFAM" id="SSF56601">
    <property type="entry name" value="beta-lactamase/transpeptidase-like"/>
    <property type="match status" value="1"/>
</dbReference>
<keyword evidence="3" id="KW-0812">Transmembrane</keyword>
<organism evidence="6">
    <name type="scientific">marine sediment metagenome</name>
    <dbReference type="NCBI Taxonomy" id="412755"/>
    <lineage>
        <taxon>unclassified sequences</taxon>
        <taxon>metagenomes</taxon>
        <taxon>ecological metagenomes</taxon>
    </lineage>
</organism>
<evidence type="ECO:0000259" key="4">
    <source>
        <dbReference type="Pfam" id="PF00905"/>
    </source>
</evidence>
<keyword evidence="3" id="KW-1133">Transmembrane helix</keyword>
<dbReference type="AlphaFoldDB" id="A0A0F9SF69"/>
<sequence>MIRTPLRPLARILEARQKGENPDAIERENKRIRHEQMRDASRQRAEGRLLVLGVFFFCAFTVVGARMGVMATTDPTEPRAAAPGSVISATRADIVDRNGNLLATNFETHALYAQPHHMIDPQGAVKKLMAVFPDLNEERLLRDFTGKRKFLWIKKKISPEQMQAVHDIGEPGLLFAPRDMRLYPNGSLAAHIMGGASYGREGVHAAEVIGVAGAEKYFDDYLRDPANGNKPLELSIDMTVQAASERILYGGMKLMNAKGATSVLMDVHTGEVISAVSLPSFDPNDRPHAAVTGDASDSPLFNRSVQGVYELGSVFKIFTAAQAIDLGIATADTVIDTSGPMKVGGFRIGEFRGKNYGKQTVTGIIVHSSNRGTGRLALEIGAERQQEFLKNLGFFEPTAFEIVEASGGKPLLPQRWQELSTVTVSYGHGLSSSPMHLAAGYAAIANGGHKVTPTLRKQSAPVVGPRVMSERAAADARAMLRAVVTEGTASFAEVPGYQIGGKTGTADKPGPRGGYLEDTVIATFASIFPAHDPKYVLIVTLDEPVETSGDPRRTAGWTAVPVAAEMVRRAAPFLGLRPAVEPVAPSGVTLTSN</sequence>
<protein>
    <recommendedName>
        <fullName evidence="7">Penicillin-binding protein transpeptidase domain-containing protein</fullName>
    </recommendedName>
</protein>
<dbReference type="Pfam" id="PF03717">
    <property type="entry name" value="PBP_dimer"/>
    <property type="match status" value="1"/>
</dbReference>
<dbReference type="GO" id="GO:0071555">
    <property type="term" value="P:cell wall organization"/>
    <property type="evidence" value="ECO:0007669"/>
    <property type="project" value="TreeGrafter"/>
</dbReference>
<feature type="domain" description="Penicillin-binding protein transpeptidase" evidence="4">
    <location>
        <begin position="261"/>
        <end position="546"/>
    </location>
</feature>
<dbReference type="InterPro" id="IPR005311">
    <property type="entry name" value="PBP_dimer"/>
</dbReference>
<comment type="caution">
    <text evidence="6">The sequence shown here is derived from an EMBL/GenBank/DDBJ whole genome shotgun (WGS) entry which is preliminary data.</text>
</comment>
<dbReference type="Gene3D" id="3.30.450.330">
    <property type="match status" value="1"/>
</dbReference>
<evidence type="ECO:0008006" key="7">
    <source>
        <dbReference type="Google" id="ProtNLM"/>
    </source>
</evidence>
<proteinExistence type="predicted"/>
<gene>
    <name evidence="6" type="ORF">LCGC14_0460410</name>
</gene>
<dbReference type="InterPro" id="IPR001460">
    <property type="entry name" value="PCN-bd_Tpept"/>
</dbReference>
<evidence type="ECO:0000256" key="1">
    <source>
        <dbReference type="ARBA" id="ARBA00004370"/>
    </source>
</evidence>
<dbReference type="GO" id="GO:0005886">
    <property type="term" value="C:plasma membrane"/>
    <property type="evidence" value="ECO:0007669"/>
    <property type="project" value="TreeGrafter"/>
</dbReference>
<feature type="transmembrane region" description="Helical" evidence="3">
    <location>
        <begin position="49"/>
        <end position="69"/>
    </location>
</feature>
<dbReference type="PANTHER" id="PTHR30627">
    <property type="entry name" value="PEPTIDOGLYCAN D,D-TRANSPEPTIDASE"/>
    <property type="match status" value="1"/>
</dbReference>
<dbReference type="Pfam" id="PF00905">
    <property type="entry name" value="Transpeptidase"/>
    <property type="match status" value="1"/>
</dbReference>
<dbReference type="Gene3D" id="3.40.710.10">
    <property type="entry name" value="DD-peptidase/beta-lactamase superfamily"/>
    <property type="match status" value="1"/>
</dbReference>
<accession>A0A0F9SF69</accession>
<evidence type="ECO:0000256" key="2">
    <source>
        <dbReference type="ARBA" id="ARBA00023136"/>
    </source>
</evidence>
<comment type="subcellular location">
    <subcellularLocation>
        <location evidence="1">Membrane</location>
    </subcellularLocation>
</comment>
<evidence type="ECO:0000256" key="3">
    <source>
        <dbReference type="SAM" id="Phobius"/>
    </source>
</evidence>